<evidence type="ECO:0000313" key="1">
    <source>
        <dbReference type="EMBL" id="PHU36550.1"/>
    </source>
</evidence>
<name>A0A2G3E081_9FIRM</name>
<dbReference type="AlphaFoldDB" id="A0A2G3E081"/>
<dbReference type="EMBL" id="PDYF01000002">
    <property type="protein sequence ID" value="PHU36550.1"/>
    <property type="molecule type" value="Genomic_DNA"/>
</dbReference>
<reference evidence="1 2" key="2">
    <citation type="submission" date="2017-10" db="EMBL/GenBank/DDBJ databases">
        <authorList>
            <person name="Banno H."/>
            <person name="Chua N.-H."/>
        </authorList>
    </citation>
    <scope>NUCLEOTIDE SEQUENCE [LARGE SCALE GENOMIC DNA]</scope>
    <source>
        <strain evidence="1 2">JK626</strain>
    </source>
</reference>
<proteinExistence type="predicted"/>
<dbReference type="Proteomes" id="UP000225889">
    <property type="component" value="Unassembled WGS sequence"/>
</dbReference>
<gene>
    <name evidence="1" type="ORF">CSX01_00310</name>
</gene>
<dbReference type="RefSeq" id="WP_099391019.1">
    <property type="nucleotide sequence ID" value="NZ_PDYF01000002.1"/>
</dbReference>
<reference evidence="1 2" key="1">
    <citation type="submission" date="2017-10" db="EMBL/GenBank/DDBJ databases">
        <title>Resolving the taxonomy of Roseburia spp., Eubacterium rectale and Agathobacter spp. through phylogenomic analysis.</title>
        <authorList>
            <person name="Sheridan P.O."/>
            <person name="Walker A.W."/>
            <person name="Duncan S.H."/>
            <person name="Scott K.P."/>
            <person name="Toole P.W.O."/>
            <person name="Luis P."/>
            <person name="Flint H.J."/>
        </authorList>
    </citation>
    <scope>NUCLEOTIDE SEQUENCE [LARGE SCALE GENOMIC DNA]</scope>
    <source>
        <strain evidence="1 2">JK626</strain>
    </source>
</reference>
<sequence length="71" mass="8691">MSNEKFWIAYEYDHENMTAERVYRYDRGLMERKNPDGTWHEERGALCIFCGEDWDYEDITEEEANQIVVKY</sequence>
<accession>A0A2G3E081</accession>
<organism evidence="1 2">
    <name type="scientific">Pseudobutyrivibrio ruminis</name>
    <dbReference type="NCBI Taxonomy" id="46206"/>
    <lineage>
        <taxon>Bacteria</taxon>
        <taxon>Bacillati</taxon>
        <taxon>Bacillota</taxon>
        <taxon>Clostridia</taxon>
        <taxon>Lachnospirales</taxon>
        <taxon>Lachnospiraceae</taxon>
        <taxon>Pseudobutyrivibrio</taxon>
    </lineage>
</organism>
<protein>
    <submittedName>
        <fullName evidence="1">Uncharacterized protein</fullName>
    </submittedName>
</protein>
<evidence type="ECO:0000313" key="2">
    <source>
        <dbReference type="Proteomes" id="UP000225889"/>
    </source>
</evidence>
<comment type="caution">
    <text evidence="1">The sequence shown here is derived from an EMBL/GenBank/DDBJ whole genome shotgun (WGS) entry which is preliminary data.</text>
</comment>